<dbReference type="CDD" id="cd11731">
    <property type="entry name" value="Lin1944_like_SDR_c"/>
    <property type="match status" value="1"/>
</dbReference>
<sequence length="234" mass="24377">MEVKGKKALVFGGTSGIGLATVQQLSDLGAEVIAVGRNPDKVTELPANTSVKKCDVLDKEAVQALFAECGPIDILVSAATGGGRAIGPFAEMDMDGYQASFAKLWGYTNVVRYGLEQLSDSGAIVLVSGTPARYCNPGQIAISSVGGAVEAFVRGVAKEIKPKRINTVSPGLIDTPMVALEGEAREAHYNKLTAKNLIPRAGKPEEVAQGIIFAIQNDFVTGTTIDVDGGLLLS</sequence>
<organism evidence="3 4">
    <name type="scientific">Cocleimonas flava</name>
    <dbReference type="NCBI Taxonomy" id="634765"/>
    <lineage>
        <taxon>Bacteria</taxon>
        <taxon>Pseudomonadati</taxon>
        <taxon>Pseudomonadota</taxon>
        <taxon>Gammaproteobacteria</taxon>
        <taxon>Thiotrichales</taxon>
        <taxon>Thiotrichaceae</taxon>
        <taxon>Cocleimonas</taxon>
    </lineage>
</organism>
<dbReference type="EMBL" id="SMFQ01000003">
    <property type="protein sequence ID" value="TCJ87572.1"/>
    <property type="molecule type" value="Genomic_DNA"/>
</dbReference>
<dbReference type="RefSeq" id="WP_131905839.1">
    <property type="nucleotide sequence ID" value="NZ_BAAAFU010000004.1"/>
</dbReference>
<dbReference type="SUPFAM" id="SSF51735">
    <property type="entry name" value="NAD(P)-binding Rossmann-fold domains"/>
    <property type="match status" value="1"/>
</dbReference>
<name>A0A4R1F4K3_9GAMM</name>
<dbReference type="InterPro" id="IPR051122">
    <property type="entry name" value="SDR_DHRS6-like"/>
</dbReference>
<dbReference type="Gene3D" id="3.40.50.720">
    <property type="entry name" value="NAD(P)-binding Rossmann-like Domain"/>
    <property type="match status" value="1"/>
</dbReference>
<evidence type="ECO:0000313" key="3">
    <source>
        <dbReference type="EMBL" id="TCJ87572.1"/>
    </source>
</evidence>
<gene>
    <name evidence="3" type="ORF">EV695_2084</name>
</gene>
<dbReference type="AlphaFoldDB" id="A0A4R1F4K3"/>
<evidence type="ECO:0000313" key="4">
    <source>
        <dbReference type="Proteomes" id="UP000294887"/>
    </source>
</evidence>
<evidence type="ECO:0000256" key="2">
    <source>
        <dbReference type="ARBA" id="ARBA00023002"/>
    </source>
</evidence>
<evidence type="ECO:0000256" key="1">
    <source>
        <dbReference type="ARBA" id="ARBA00006484"/>
    </source>
</evidence>
<dbReference type="OrthoDB" id="9806974at2"/>
<dbReference type="Proteomes" id="UP000294887">
    <property type="component" value="Unassembled WGS sequence"/>
</dbReference>
<dbReference type="PRINTS" id="PR00081">
    <property type="entry name" value="GDHRDH"/>
</dbReference>
<dbReference type="InterPro" id="IPR002347">
    <property type="entry name" value="SDR_fam"/>
</dbReference>
<keyword evidence="4" id="KW-1185">Reference proteome</keyword>
<comment type="caution">
    <text evidence="3">The sequence shown here is derived from an EMBL/GenBank/DDBJ whole genome shotgun (WGS) entry which is preliminary data.</text>
</comment>
<dbReference type="PANTHER" id="PTHR43477:SF1">
    <property type="entry name" value="DIHYDROANTICAPSIN 7-DEHYDROGENASE"/>
    <property type="match status" value="1"/>
</dbReference>
<keyword evidence="2" id="KW-0560">Oxidoreductase</keyword>
<dbReference type="GO" id="GO:0016491">
    <property type="term" value="F:oxidoreductase activity"/>
    <property type="evidence" value="ECO:0007669"/>
    <property type="project" value="UniProtKB-KW"/>
</dbReference>
<comment type="similarity">
    <text evidence="1">Belongs to the short-chain dehydrogenases/reductases (SDR) family.</text>
</comment>
<dbReference type="InterPro" id="IPR036291">
    <property type="entry name" value="NAD(P)-bd_dom_sf"/>
</dbReference>
<dbReference type="PANTHER" id="PTHR43477">
    <property type="entry name" value="DIHYDROANTICAPSIN 7-DEHYDROGENASE"/>
    <property type="match status" value="1"/>
</dbReference>
<accession>A0A4R1F4K3</accession>
<proteinExistence type="inferred from homology"/>
<reference evidence="3 4" key="1">
    <citation type="submission" date="2019-03" db="EMBL/GenBank/DDBJ databases">
        <title>Genomic Encyclopedia of Type Strains, Phase IV (KMG-IV): sequencing the most valuable type-strain genomes for metagenomic binning, comparative biology and taxonomic classification.</title>
        <authorList>
            <person name="Goeker M."/>
        </authorList>
    </citation>
    <scope>NUCLEOTIDE SEQUENCE [LARGE SCALE GENOMIC DNA]</scope>
    <source>
        <strain evidence="3 4">DSM 24830</strain>
    </source>
</reference>
<protein>
    <submittedName>
        <fullName evidence="3">NAD(P)-dependent dehydrogenase (Short-subunit alcohol dehydrogenase family)</fullName>
    </submittedName>
</protein>
<dbReference type="Pfam" id="PF13561">
    <property type="entry name" value="adh_short_C2"/>
    <property type="match status" value="1"/>
</dbReference>